<accession>A0A345XTS0</accession>
<evidence type="ECO:0000259" key="3">
    <source>
        <dbReference type="Pfam" id="PF00266"/>
    </source>
</evidence>
<dbReference type="InterPro" id="IPR000192">
    <property type="entry name" value="Aminotrans_V_dom"/>
</dbReference>
<organism evidence="4 5">
    <name type="scientific">Streptomyces armeniacus</name>
    <dbReference type="NCBI Taxonomy" id="83291"/>
    <lineage>
        <taxon>Bacteria</taxon>
        <taxon>Bacillati</taxon>
        <taxon>Actinomycetota</taxon>
        <taxon>Actinomycetes</taxon>
        <taxon>Kitasatosporales</taxon>
        <taxon>Streptomycetaceae</taxon>
        <taxon>Streptomyces</taxon>
    </lineage>
</organism>
<dbReference type="AlphaFoldDB" id="A0A345XTS0"/>
<dbReference type="InterPro" id="IPR015422">
    <property type="entry name" value="PyrdxlP-dep_Trfase_small"/>
</dbReference>
<keyword evidence="2" id="KW-0732">Signal</keyword>
<dbReference type="Proteomes" id="UP000254425">
    <property type="component" value="Chromosome"/>
</dbReference>
<sequence>MDRRFFTTSAAGAAFAAAVWGQTPAAAHTATHTAGDTGADADMPTGIRDLPALWDVDRSVANLENAYWGVMPRSIEREYLEQTRFLNRRNVLFVRDGIPGNERTEAMDQVRAEVARLMAAPKEEFVLTRNGTEAMQNLIMQYGRLQPGDSVMYADLDYDEMQQAMESLRHHRGANVITFAIPEPATTANILAAYEEQLRKAPAGLKLLLVTHMSNRTGIVMPVREIVEMARARGVDTLVDATQTIGHIDFTLPDMNADFVGFSLHKWLCAPLGTGAIWIRGSRLRDIETCMGNTLVPADDTRSRASAGTVNFAAALTVPKAIAFHERIGGRAKQEHLQGLRNHWVERARDIKGLQILTPDDPERHGAVTSFRLPAMKDYAQAQRMAKILLEKHRVLTVARKGIARGSAVRVTPTLYNTRAELDRLVKALHKEAAAFR</sequence>
<dbReference type="InterPro" id="IPR015421">
    <property type="entry name" value="PyrdxlP-dep_Trfase_major"/>
</dbReference>
<dbReference type="RefSeq" id="WP_208880918.1">
    <property type="nucleotide sequence ID" value="NZ_CP031320.1"/>
</dbReference>
<feature type="domain" description="Aminotransferase class V" evidence="3">
    <location>
        <begin position="100"/>
        <end position="425"/>
    </location>
</feature>
<evidence type="ECO:0000256" key="2">
    <source>
        <dbReference type="SAM" id="SignalP"/>
    </source>
</evidence>
<dbReference type="Gene3D" id="3.40.640.10">
    <property type="entry name" value="Type I PLP-dependent aspartate aminotransferase-like (Major domain)"/>
    <property type="match status" value="1"/>
</dbReference>
<dbReference type="Gene3D" id="3.90.1150.10">
    <property type="entry name" value="Aspartate Aminotransferase, domain 1"/>
    <property type="match status" value="1"/>
</dbReference>
<gene>
    <name evidence="4" type="ORF">DVA86_22700</name>
</gene>
<dbReference type="KEGG" id="sarm:DVA86_22700"/>
<dbReference type="EMBL" id="CP031320">
    <property type="protein sequence ID" value="AXK35036.1"/>
    <property type="molecule type" value="Genomic_DNA"/>
</dbReference>
<proteinExistence type="predicted"/>
<dbReference type="InterPro" id="IPR015424">
    <property type="entry name" value="PyrdxlP-dep_Trfase"/>
</dbReference>
<dbReference type="GO" id="GO:0008483">
    <property type="term" value="F:transaminase activity"/>
    <property type="evidence" value="ECO:0007669"/>
    <property type="project" value="UniProtKB-KW"/>
</dbReference>
<keyword evidence="1" id="KW-0663">Pyridoxal phosphate</keyword>
<keyword evidence="4" id="KW-0032">Aminotransferase</keyword>
<reference evidence="4 5" key="1">
    <citation type="submission" date="2018-07" db="EMBL/GenBank/DDBJ databases">
        <title>Draft genome of the type strain Streptomyces armeniacus ATCC 15676.</title>
        <authorList>
            <person name="Labana P."/>
            <person name="Gosse J.T."/>
            <person name="Boddy C.N."/>
        </authorList>
    </citation>
    <scope>NUCLEOTIDE SEQUENCE [LARGE SCALE GENOMIC DNA]</scope>
    <source>
        <strain evidence="4 5">ATCC 15676</strain>
    </source>
</reference>
<keyword evidence="5" id="KW-1185">Reference proteome</keyword>
<keyword evidence="4" id="KW-0808">Transferase</keyword>
<protein>
    <submittedName>
        <fullName evidence="4">Aminotransferase class V-fold PLP-dependent enzyme</fullName>
    </submittedName>
</protein>
<dbReference type="PANTHER" id="PTHR43092">
    <property type="entry name" value="L-CYSTEINE DESULFHYDRASE"/>
    <property type="match status" value="1"/>
</dbReference>
<dbReference type="Pfam" id="PF00266">
    <property type="entry name" value="Aminotran_5"/>
    <property type="match status" value="1"/>
</dbReference>
<feature type="chain" id="PRO_5039298442" evidence="2">
    <location>
        <begin position="26"/>
        <end position="437"/>
    </location>
</feature>
<evidence type="ECO:0000313" key="5">
    <source>
        <dbReference type="Proteomes" id="UP000254425"/>
    </source>
</evidence>
<dbReference type="PANTHER" id="PTHR43092:SF6">
    <property type="entry name" value="BLR1280 PROTEIN"/>
    <property type="match status" value="1"/>
</dbReference>
<evidence type="ECO:0000256" key="1">
    <source>
        <dbReference type="ARBA" id="ARBA00022898"/>
    </source>
</evidence>
<dbReference type="SUPFAM" id="SSF53383">
    <property type="entry name" value="PLP-dependent transferases"/>
    <property type="match status" value="1"/>
</dbReference>
<evidence type="ECO:0000313" key="4">
    <source>
        <dbReference type="EMBL" id="AXK35036.1"/>
    </source>
</evidence>
<name>A0A345XTS0_9ACTN</name>
<feature type="signal peptide" evidence="2">
    <location>
        <begin position="1"/>
        <end position="25"/>
    </location>
</feature>